<proteinExistence type="predicted"/>
<evidence type="ECO:0000256" key="1">
    <source>
        <dbReference type="SAM" id="MobiDB-lite"/>
    </source>
</evidence>
<feature type="region of interest" description="Disordered" evidence="1">
    <location>
        <begin position="357"/>
        <end position="380"/>
    </location>
</feature>
<dbReference type="EMBL" id="LT670817">
    <property type="protein sequence ID" value="SHH79269.1"/>
    <property type="molecule type" value="Genomic_DNA"/>
</dbReference>
<accession>A0A1M5VVE0</accession>
<dbReference type="InterPro" id="IPR012899">
    <property type="entry name" value="LTXXQ"/>
</dbReference>
<name>A0A1M5VVE0_9BRAD</name>
<evidence type="ECO:0000313" key="3">
    <source>
        <dbReference type="Proteomes" id="UP000189796"/>
    </source>
</evidence>
<evidence type="ECO:0000313" key="2">
    <source>
        <dbReference type="EMBL" id="SHH79269.1"/>
    </source>
</evidence>
<dbReference type="GO" id="GO:0042597">
    <property type="term" value="C:periplasmic space"/>
    <property type="evidence" value="ECO:0007669"/>
    <property type="project" value="InterPro"/>
</dbReference>
<protein>
    <submittedName>
        <fullName evidence="2">LTXXQ motif family protein</fullName>
    </submittedName>
</protein>
<feature type="region of interest" description="Disordered" evidence="1">
    <location>
        <begin position="236"/>
        <end position="255"/>
    </location>
</feature>
<reference evidence="2 3" key="1">
    <citation type="submission" date="2016-11" db="EMBL/GenBank/DDBJ databases">
        <authorList>
            <person name="Jaros S."/>
            <person name="Januszkiewicz K."/>
            <person name="Wedrychowicz H."/>
        </authorList>
    </citation>
    <scope>NUCLEOTIDE SEQUENCE [LARGE SCALE GENOMIC DNA]</scope>
    <source>
        <strain evidence="2 3">GAS138</strain>
    </source>
</reference>
<dbReference type="AlphaFoldDB" id="A0A1M5VVE0"/>
<gene>
    <name evidence="2" type="ORF">SAMN05443248_6201</name>
</gene>
<sequence length="398" mass="42610">MNSHAVAGALHNRTALQNPRTRALIAASAATAGWHDGRGGRGWWRHGNGGYGWVGPLFWPFAYYDMYDYAMWGYGYDDPFWDYGYNDIYAGLFSPYGYDDLAGYAGYLPQSVGNAQARAEQAPAAPAAAPDQLAQMCGEDSRDIAGLPIDQIQQAILPNDAQRAALDDLANASVKAAQDIKAACPTQPALTAPARLAAMQQRIEAMITAVGTVEPPLQKFYDLLNDEQKAKLNALGQDQRSAKAAPATGGSAAQNCGAQAGVTQWPAAEIESKLHPTEAQRASLAALQDASAKAADMLKTSCQAADAITPPARLEAVGKRLDTMLQAVKTVHAALDDFYGKLTDEQKAQFEAIGPRRTALSDQPASDQLAATHQAHGRHHHHGVNVAGLIRHFIWLGR</sequence>
<feature type="compositionally biased region" description="Low complexity" evidence="1">
    <location>
        <begin position="242"/>
        <end position="253"/>
    </location>
</feature>
<dbReference type="Proteomes" id="UP000189796">
    <property type="component" value="Chromosome I"/>
</dbReference>
<organism evidence="2 3">
    <name type="scientific">Bradyrhizobium erythrophlei</name>
    <dbReference type="NCBI Taxonomy" id="1437360"/>
    <lineage>
        <taxon>Bacteria</taxon>
        <taxon>Pseudomonadati</taxon>
        <taxon>Pseudomonadota</taxon>
        <taxon>Alphaproteobacteria</taxon>
        <taxon>Hyphomicrobiales</taxon>
        <taxon>Nitrobacteraceae</taxon>
        <taxon>Bradyrhizobium</taxon>
    </lineage>
</organism>
<dbReference type="Pfam" id="PF07813">
    <property type="entry name" value="LTXXQ"/>
    <property type="match status" value="2"/>
</dbReference>